<organism evidence="1 2">
    <name type="scientific">Rhodonellum psychrophilum GCM71 = DSM 17998</name>
    <dbReference type="NCBI Taxonomy" id="1123057"/>
    <lineage>
        <taxon>Bacteria</taxon>
        <taxon>Pseudomonadati</taxon>
        <taxon>Bacteroidota</taxon>
        <taxon>Cytophagia</taxon>
        <taxon>Cytophagales</taxon>
        <taxon>Cytophagaceae</taxon>
        <taxon>Rhodonellum</taxon>
    </lineage>
</organism>
<protein>
    <submittedName>
        <fullName evidence="1">Uncharacterized protein</fullName>
    </submittedName>
</protein>
<proteinExistence type="predicted"/>
<dbReference type="Proteomes" id="UP000016843">
    <property type="component" value="Unassembled WGS sequence"/>
</dbReference>
<accession>U5C7K1</accession>
<evidence type="ECO:0000313" key="1">
    <source>
        <dbReference type="EMBL" id="ERM84192.1"/>
    </source>
</evidence>
<keyword evidence="2" id="KW-1185">Reference proteome</keyword>
<gene>
    <name evidence="1" type="ORF">P872_15530</name>
</gene>
<dbReference type="AlphaFoldDB" id="U5C7K1"/>
<dbReference type="EMBL" id="AWXR01000006">
    <property type="protein sequence ID" value="ERM84192.1"/>
    <property type="molecule type" value="Genomic_DNA"/>
</dbReference>
<name>U5C7K1_9BACT</name>
<comment type="caution">
    <text evidence="1">The sequence shown here is derived from an EMBL/GenBank/DDBJ whole genome shotgun (WGS) entry which is preliminary data.</text>
</comment>
<reference evidence="1 2" key="1">
    <citation type="journal article" date="2013" name="Genome Announc.">
        <title>Draft Genome Sequence of the Psychrophilic and Alkaliphilic Rhodonellum psychrophilum Strain GCM71T.</title>
        <authorList>
            <person name="Hauptmann A.L."/>
            <person name="Glaring M.A."/>
            <person name="Hallin P.F."/>
            <person name="Prieme A."/>
            <person name="Stougaard P."/>
        </authorList>
    </citation>
    <scope>NUCLEOTIDE SEQUENCE [LARGE SCALE GENOMIC DNA]</scope>
    <source>
        <strain evidence="1 2">GCM71</strain>
    </source>
</reference>
<sequence length="42" mass="5031">MLESYAKILPKNMPLINRDLKKHLRKNIDFFAMDRFSSTFVT</sequence>
<evidence type="ECO:0000313" key="2">
    <source>
        <dbReference type="Proteomes" id="UP000016843"/>
    </source>
</evidence>